<dbReference type="GeneID" id="106471901"/>
<evidence type="ECO:0000313" key="2">
    <source>
        <dbReference type="Proteomes" id="UP000694941"/>
    </source>
</evidence>
<dbReference type="RefSeq" id="XP_013787981.1">
    <property type="nucleotide sequence ID" value="XM_013932527.2"/>
</dbReference>
<dbReference type="InterPro" id="IPR052220">
    <property type="entry name" value="METTL25"/>
</dbReference>
<sequence>MTIQSNLPNILCEIANFLSKHRSLTSAHLVDFFSDDIWSRTLNPEIQDELLSINEKEFFQLIVDNDVFKQQQQVKRNVPHLTRFIKQSCHYTLPNLGVCSALEDISGNSLKSVVTSFHDPKFLISNKKNHEVEKMSEIISHVANQCDIKMVIDLGSGKGYLSSYLALNFGLIVLGIDASSSNTTLACGRNFRLYELLKKQQQKQSVSGTICVHDFNLVSGEKEKIHFCGKENISNCCPSKNIPNSSSELLINAEGFGRFVPITASIKTDTVLEDLISQAKHEIEHQLPTENPLVNIIDTDPILLCGLHTCGNLAAAELKLFSRSQQIKVLLNISCCYHLLEEEFWKNTFDKEGDKDPMDVGFPLSSVLRQKKFSLSRNARMLACQAFERISQKGEIPTKSQFYRAVLQVIIRDKCGTSRSDYRVGRLMAKCNGFVDYVRQSLKKLKLTHLQITDEEILNYLKQYEPEEDKVRAFLQLRLCLAPCIEALILLDRLMFLYEMTSVEKAHLVQLFNPLTSPRCYALVAFKNAA</sequence>
<keyword evidence="2" id="KW-1185">Reference proteome</keyword>
<evidence type="ECO:0000313" key="3">
    <source>
        <dbReference type="RefSeq" id="XP_013787981.1"/>
    </source>
</evidence>
<name>A0ABM1BST7_LIMPO</name>
<feature type="domain" description="Methyltransferase" evidence="1">
    <location>
        <begin position="127"/>
        <end position="342"/>
    </location>
</feature>
<dbReference type="SUPFAM" id="SSF53335">
    <property type="entry name" value="S-adenosyl-L-methionine-dependent methyltransferases"/>
    <property type="match status" value="1"/>
</dbReference>
<dbReference type="Pfam" id="PF13679">
    <property type="entry name" value="Methyltransf_32"/>
    <property type="match status" value="1"/>
</dbReference>
<dbReference type="InterPro" id="IPR029063">
    <property type="entry name" value="SAM-dependent_MTases_sf"/>
</dbReference>
<accession>A0ABM1BST7</accession>
<protein>
    <submittedName>
        <fullName evidence="3">Methyltransferase-like protein 25 isoform X1</fullName>
    </submittedName>
</protein>
<reference evidence="3" key="1">
    <citation type="submission" date="2025-08" db="UniProtKB">
        <authorList>
            <consortium name="RefSeq"/>
        </authorList>
    </citation>
    <scope>IDENTIFICATION</scope>
    <source>
        <tissue evidence="3">Muscle</tissue>
    </source>
</reference>
<dbReference type="PANTHER" id="PTHR12496:SF9">
    <property type="entry name" value="METHYLTRANSFERASE-LIKE PROTEIN 25-RELATED"/>
    <property type="match status" value="1"/>
</dbReference>
<gene>
    <name evidence="3" type="primary">LOC106471901</name>
</gene>
<evidence type="ECO:0000259" key="1">
    <source>
        <dbReference type="Pfam" id="PF13679"/>
    </source>
</evidence>
<dbReference type="InterPro" id="IPR025714">
    <property type="entry name" value="Methyltranfer_dom"/>
</dbReference>
<proteinExistence type="predicted"/>
<organism evidence="2 3">
    <name type="scientific">Limulus polyphemus</name>
    <name type="common">Atlantic horseshoe crab</name>
    <dbReference type="NCBI Taxonomy" id="6850"/>
    <lineage>
        <taxon>Eukaryota</taxon>
        <taxon>Metazoa</taxon>
        <taxon>Ecdysozoa</taxon>
        <taxon>Arthropoda</taxon>
        <taxon>Chelicerata</taxon>
        <taxon>Merostomata</taxon>
        <taxon>Xiphosura</taxon>
        <taxon>Limulidae</taxon>
        <taxon>Limulus</taxon>
    </lineage>
</organism>
<dbReference type="PANTHER" id="PTHR12496">
    <property type="entry name" value="CGI-41 METHYLTRANSFERASE"/>
    <property type="match status" value="1"/>
</dbReference>
<dbReference type="Proteomes" id="UP000694941">
    <property type="component" value="Unplaced"/>
</dbReference>
<dbReference type="CDD" id="cd02440">
    <property type="entry name" value="AdoMet_MTases"/>
    <property type="match status" value="1"/>
</dbReference>